<sequence length="105" mass="11293">MKDSLWAIISYGAPPLVFRSIYTRRDTNSYPGLLLVGNAKEFVVGESLQFESPHVNAQSIQSSLTHSVAELPSSNDIPSGKTPIQSSSSGLQFSKSTTKTFASAK</sequence>
<name>A0A448Z1I6_9STRA</name>
<keyword evidence="3" id="KW-1185">Reference proteome</keyword>
<evidence type="ECO:0000256" key="1">
    <source>
        <dbReference type="SAM" id="MobiDB-lite"/>
    </source>
</evidence>
<feature type="compositionally biased region" description="Polar residues" evidence="1">
    <location>
        <begin position="70"/>
        <end position="85"/>
    </location>
</feature>
<dbReference type="Proteomes" id="UP000291116">
    <property type="component" value="Unassembled WGS sequence"/>
</dbReference>
<evidence type="ECO:0000313" key="3">
    <source>
        <dbReference type="Proteomes" id="UP000291116"/>
    </source>
</evidence>
<feature type="compositionally biased region" description="Low complexity" evidence="1">
    <location>
        <begin position="86"/>
        <end position="96"/>
    </location>
</feature>
<gene>
    <name evidence="2" type="ORF">PSNMU_V1.4_AUG-EV-PASAV3_0026390</name>
</gene>
<feature type="region of interest" description="Disordered" evidence="1">
    <location>
        <begin position="70"/>
        <end position="105"/>
    </location>
</feature>
<reference evidence="2 3" key="1">
    <citation type="submission" date="2019-01" db="EMBL/GenBank/DDBJ databases">
        <authorList>
            <person name="Ferrante I. M."/>
        </authorList>
    </citation>
    <scope>NUCLEOTIDE SEQUENCE [LARGE SCALE GENOMIC DNA]</scope>
    <source>
        <strain evidence="2 3">B856</strain>
    </source>
</reference>
<organism evidence="2 3">
    <name type="scientific">Pseudo-nitzschia multistriata</name>
    <dbReference type="NCBI Taxonomy" id="183589"/>
    <lineage>
        <taxon>Eukaryota</taxon>
        <taxon>Sar</taxon>
        <taxon>Stramenopiles</taxon>
        <taxon>Ochrophyta</taxon>
        <taxon>Bacillariophyta</taxon>
        <taxon>Bacillariophyceae</taxon>
        <taxon>Bacillariophycidae</taxon>
        <taxon>Bacillariales</taxon>
        <taxon>Bacillariaceae</taxon>
        <taxon>Pseudo-nitzschia</taxon>
    </lineage>
</organism>
<proteinExistence type="predicted"/>
<dbReference type="AlphaFoldDB" id="A0A448Z1I6"/>
<dbReference type="EMBL" id="CAACVS010000070">
    <property type="protein sequence ID" value="VEU35865.1"/>
    <property type="molecule type" value="Genomic_DNA"/>
</dbReference>
<protein>
    <submittedName>
        <fullName evidence="2">Uncharacterized protein</fullName>
    </submittedName>
</protein>
<evidence type="ECO:0000313" key="2">
    <source>
        <dbReference type="EMBL" id="VEU35865.1"/>
    </source>
</evidence>
<accession>A0A448Z1I6</accession>